<evidence type="ECO:0000259" key="4">
    <source>
        <dbReference type="PROSITE" id="PS50893"/>
    </source>
</evidence>
<dbReference type="RefSeq" id="WP_211854647.1">
    <property type="nucleotide sequence ID" value="NZ_JAAGBB010000027.1"/>
</dbReference>
<accession>A0ABS5F2V7</accession>
<evidence type="ECO:0000313" key="6">
    <source>
        <dbReference type="Proteomes" id="UP001196870"/>
    </source>
</evidence>
<feature type="domain" description="ABC transporter" evidence="4">
    <location>
        <begin position="3"/>
        <end position="238"/>
    </location>
</feature>
<dbReference type="PANTHER" id="PTHR42781">
    <property type="entry name" value="SPERMIDINE/PUTRESCINE IMPORT ATP-BINDING PROTEIN POTA"/>
    <property type="match status" value="1"/>
</dbReference>
<dbReference type="SMART" id="SM00382">
    <property type="entry name" value="AAA"/>
    <property type="match status" value="1"/>
</dbReference>
<dbReference type="InterPro" id="IPR003439">
    <property type="entry name" value="ABC_transporter-like_ATP-bd"/>
</dbReference>
<dbReference type="InterPro" id="IPR017871">
    <property type="entry name" value="ABC_transporter-like_CS"/>
</dbReference>
<dbReference type="Pfam" id="PF00005">
    <property type="entry name" value="ABC_tran"/>
    <property type="match status" value="1"/>
</dbReference>
<gene>
    <name evidence="5" type="ORF">GXW71_21080</name>
</gene>
<dbReference type="SUPFAM" id="SSF52540">
    <property type="entry name" value="P-loop containing nucleoside triphosphate hydrolases"/>
    <property type="match status" value="1"/>
</dbReference>
<dbReference type="InterPro" id="IPR008995">
    <property type="entry name" value="Mo/tungstate-bd_C_term_dom"/>
</dbReference>
<dbReference type="InterPro" id="IPR027417">
    <property type="entry name" value="P-loop_NTPase"/>
</dbReference>
<name>A0ABS5F2V7_9PROT</name>
<dbReference type="EMBL" id="JAAGBB010000027">
    <property type="protein sequence ID" value="MBR0666868.1"/>
    <property type="molecule type" value="Genomic_DNA"/>
</dbReference>
<evidence type="ECO:0000256" key="2">
    <source>
        <dbReference type="ARBA" id="ARBA00022741"/>
    </source>
</evidence>
<dbReference type="InterPro" id="IPR003593">
    <property type="entry name" value="AAA+_ATPase"/>
</dbReference>
<evidence type="ECO:0000256" key="3">
    <source>
        <dbReference type="ARBA" id="ARBA00022840"/>
    </source>
</evidence>
<dbReference type="PANTHER" id="PTHR42781:SF4">
    <property type="entry name" value="SPERMIDINE_PUTRESCINE IMPORT ATP-BINDING PROTEIN POTA"/>
    <property type="match status" value="1"/>
</dbReference>
<proteinExistence type="predicted"/>
<dbReference type="PROSITE" id="PS00211">
    <property type="entry name" value="ABC_TRANSPORTER_1"/>
    <property type="match status" value="1"/>
</dbReference>
<comment type="caution">
    <text evidence="5">The sequence shown here is derived from an EMBL/GenBank/DDBJ whole genome shotgun (WGS) entry which is preliminary data.</text>
</comment>
<keyword evidence="2" id="KW-0547">Nucleotide-binding</keyword>
<evidence type="ECO:0000313" key="5">
    <source>
        <dbReference type="EMBL" id="MBR0666868.1"/>
    </source>
</evidence>
<keyword evidence="3 5" id="KW-0067">ATP-binding</keyword>
<dbReference type="InterPro" id="IPR013611">
    <property type="entry name" value="Transp-assoc_OB_typ2"/>
</dbReference>
<keyword evidence="6" id="KW-1185">Reference proteome</keyword>
<organism evidence="5 6">
    <name type="scientific">Plastoroseomonas hellenica</name>
    <dbReference type="NCBI Taxonomy" id="2687306"/>
    <lineage>
        <taxon>Bacteria</taxon>
        <taxon>Pseudomonadati</taxon>
        <taxon>Pseudomonadota</taxon>
        <taxon>Alphaproteobacteria</taxon>
        <taxon>Acetobacterales</taxon>
        <taxon>Acetobacteraceae</taxon>
        <taxon>Plastoroseomonas</taxon>
    </lineage>
</organism>
<evidence type="ECO:0000256" key="1">
    <source>
        <dbReference type="ARBA" id="ARBA00022448"/>
    </source>
</evidence>
<reference evidence="6" key="1">
    <citation type="journal article" date="2021" name="Syst. Appl. Microbiol.">
        <title>Roseomonas hellenica sp. nov., isolated from roots of wild-growing Alkanna tinctoria.</title>
        <authorList>
            <person name="Rat A."/>
            <person name="Naranjo H.D."/>
            <person name="Lebbe L."/>
            <person name="Cnockaert M."/>
            <person name="Krigas N."/>
            <person name="Grigoriadou K."/>
            <person name="Maloupa E."/>
            <person name="Willems A."/>
        </authorList>
    </citation>
    <scope>NUCLEOTIDE SEQUENCE [LARGE SCALE GENOMIC DNA]</scope>
    <source>
        <strain evidence="6">LMG 31523</strain>
    </source>
</reference>
<keyword evidence="1" id="KW-0813">Transport</keyword>
<dbReference type="PROSITE" id="PS50893">
    <property type="entry name" value="ABC_TRANSPORTER_2"/>
    <property type="match status" value="1"/>
</dbReference>
<dbReference type="GO" id="GO:0005524">
    <property type="term" value="F:ATP binding"/>
    <property type="evidence" value="ECO:0007669"/>
    <property type="project" value="UniProtKB-KW"/>
</dbReference>
<protein>
    <submittedName>
        <fullName evidence="5">Sulfate/molybdate ABC transporter ATP-binding protein</fullName>
    </submittedName>
</protein>
<dbReference type="Gene3D" id="3.40.50.300">
    <property type="entry name" value="P-loop containing nucleotide triphosphate hydrolases"/>
    <property type="match status" value="1"/>
</dbReference>
<dbReference type="InterPro" id="IPR050093">
    <property type="entry name" value="ABC_SmlMolc_Importer"/>
</dbReference>
<dbReference type="Pfam" id="PF08402">
    <property type="entry name" value="TOBE_2"/>
    <property type="match status" value="1"/>
</dbReference>
<sequence length="341" mass="37556">MAIRIEGAVKRYGPKVAAIDGVTLETRPGELLALLGPSGSGKTTLLRAIAGLEFLDAGRILIDGDDATALTARERRIGFVFQNYALFRHLSVFENVAFGLRARPRRLRLTEAEIRDRVLPLLRTVQMEEYAERKPAALSGGQRQRVALARALAIEPRLLLLDEPFGALDAKVRRELRRWLRELHDRLGLSTVFVTHDQEEALELADRVAILNQGRLEQLGTPHEVYDSPATPFVAEFLGDALRVPPRLRRALVPDRPHGGLAMVRPHDIELLPPGGPGVPAIVRRTASRGGALLVELELEDGNRIEAEIARGDAHEAEGRIAPGTRVGLRARIAHLFDDAP</sequence>
<dbReference type="SUPFAM" id="SSF50331">
    <property type="entry name" value="MOP-like"/>
    <property type="match status" value="1"/>
</dbReference>
<dbReference type="Proteomes" id="UP001196870">
    <property type="component" value="Unassembled WGS sequence"/>
</dbReference>